<dbReference type="Proteomes" id="UP000176609">
    <property type="component" value="Unassembled WGS sequence"/>
</dbReference>
<proteinExistence type="predicted"/>
<dbReference type="AlphaFoldDB" id="A0A1F6AP14"/>
<dbReference type="EMBL" id="MFJR01000014">
    <property type="protein sequence ID" value="OGG26017.1"/>
    <property type="molecule type" value="Genomic_DNA"/>
</dbReference>
<organism evidence="1 2">
    <name type="scientific">Candidatus Gottesmanbacteria bacterium RIFCSPLOWO2_01_FULL_39_12b</name>
    <dbReference type="NCBI Taxonomy" id="1798388"/>
    <lineage>
        <taxon>Bacteria</taxon>
        <taxon>Candidatus Gottesmaniibacteriota</taxon>
    </lineage>
</organism>
<comment type="caution">
    <text evidence="1">The sequence shown here is derived from an EMBL/GenBank/DDBJ whole genome shotgun (WGS) entry which is preliminary data.</text>
</comment>
<protein>
    <submittedName>
        <fullName evidence="1">Uncharacterized protein</fullName>
    </submittedName>
</protein>
<evidence type="ECO:0000313" key="2">
    <source>
        <dbReference type="Proteomes" id="UP000176609"/>
    </source>
</evidence>
<sequence>MATTPEITCKLLAVTPDGYPTGEKRPLTEDEIPQYLKNPAQGKFPLIEQSLPGGSFPEGWQVRHALAAIIHAIVKLDLKDSVPQDTHVQTSLMIFGLSPEIPPLFSIRFETEEIGEVAFKGDIYIPGNSRGPNFSGIPWANKIPTGQTVASVTYLPERFINHDQTLTSLGRELVGGIIPLLTQTTS</sequence>
<evidence type="ECO:0000313" key="1">
    <source>
        <dbReference type="EMBL" id="OGG26017.1"/>
    </source>
</evidence>
<name>A0A1F6AP14_9BACT</name>
<gene>
    <name evidence="1" type="ORF">A2960_05685</name>
</gene>
<accession>A0A1F6AP14</accession>
<reference evidence="1 2" key="1">
    <citation type="journal article" date="2016" name="Nat. Commun.">
        <title>Thousands of microbial genomes shed light on interconnected biogeochemical processes in an aquifer system.</title>
        <authorList>
            <person name="Anantharaman K."/>
            <person name="Brown C.T."/>
            <person name="Hug L.A."/>
            <person name="Sharon I."/>
            <person name="Castelle C.J."/>
            <person name="Probst A.J."/>
            <person name="Thomas B.C."/>
            <person name="Singh A."/>
            <person name="Wilkins M.J."/>
            <person name="Karaoz U."/>
            <person name="Brodie E.L."/>
            <person name="Williams K.H."/>
            <person name="Hubbard S.S."/>
            <person name="Banfield J.F."/>
        </authorList>
    </citation>
    <scope>NUCLEOTIDE SEQUENCE [LARGE SCALE GENOMIC DNA]</scope>
</reference>